<comment type="caution">
    <text evidence="1">The sequence shown here is derived from an EMBL/GenBank/DDBJ whole genome shotgun (WGS) entry which is preliminary data.</text>
</comment>
<reference evidence="1 2" key="1">
    <citation type="submission" date="2015-08" db="EMBL/GenBank/DDBJ databases">
        <title>Next Generation Sequencing and Analysis of the Genome of Puccinia sorghi L Schw, the Causal Agent of Maize Common Rust.</title>
        <authorList>
            <person name="Rochi L."/>
            <person name="Burguener G."/>
            <person name="Darino M."/>
            <person name="Turjanski A."/>
            <person name="Kreff E."/>
            <person name="Dieguez M.J."/>
            <person name="Sacco F."/>
        </authorList>
    </citation>
    <scope>NUCLEOTIDE SEQUENCE [LARGE SCALE GENOMIC DNA]</scope>
    <source>
        <strain evidence="1 2">RO10H11247</strain>
    </source>
</reference>
<evidence type="ECO:0000313" key="1">
    <source>
        <dbReference type="EMBL" id="KNZ54412.1"/>
    </source>
</evidence>
<evidence type="ECO:0000313" key="2">
    <source>
        <dbReference type="Proteomes" id="UP000037035"/>
    </source>
</evidence>
<sequence>MSRWTNFLGDGYTTGITEEIILAMGLHLCCHANYQDIANALGLRLAVNKSCKVTAKTVPELAGCFESGAAPAGSVFAYRAQLSGGCDWRLRGGSSGGGNWNLVSSQAGSSSATVAAVQPLPGTQDHVLLDSGATCSVSNDIGFL</sequence>
<proteinExistence type="predicted"/>
<dbReference type="AlphaFoldDB" id="A0A0L6V1P6"/>
<gene>
    <name evidence="1" type="ORF">VP01_2955g4</name>
</gene>
<keyword evidence="2" id="KW-1185">Reference proteome</keyword>
<accession>A0A0L6V1P6</accession>
<dbReference type="EMBL" id="LAVV01007896">
    <property type="protein sequence ID" value="KNZ54412.1"/>
    <property type="molecule type" value="Genomic_DNA"/>
</dbReference>
<protein>
    <submittedName>
        <fullName evidence="1">Uncharacterized protein</fullName>
    </submittedName>
</protein>
<organism evidence="1 2">
    <name type="scientific">Puccinia sorghi</name>
    <dbReference type="NCBI Taxonomy" id="27349"/>
    <lineage>
        <taxon>Eukaryota</taxon>
        <taxon>Fungi</taxon>
        <taxon>Dikarya</taxon>
        <taxon>Basidiomycota</taxon>
        <taxon>Pucciniomycotina</taxon>
        <taxon>Pucciniomycetes</taxon>
        <taxon>Pucciniales</taxon>
        <taxon>Pucciniaceae</taxon>
        <taxon>Puccinia</taxon>
    </lineage>
</organism>
<dbReference type="Proteomes" id="UP000037035">
    <property type="component" value="Unassembled WGS sequence"/>
</dbReference>
<dbReference type="VEuPathDB" id="FungiDB:VP01_2955g4"/>
<name>A0A0L6V1P6_9BASI</name>
<dbReference type="OrthoDB" id="2507554at2759"/>